<sequence length="512" mass="52854">MQSRAAAIRHQTEIAGAGSAKRRWAALVVLMLPVLLVSVDGTALSFAVPLISAALDPTGTQLLWIVDVYPLVLAGLLVPMGSLGDRIGRRKLLLIGATGFTIVSALAAFAPSAAYLIAGRATMGFFGAMLMPSTLSLIRNIFTVPGERRTAIAVWAAGFSGGAALGPIAGGFLLEHFYWGSVFLMAVPVLAPFLLLAPILVPESKDPNPGRVDPLSIGLILLTMVPLVYSIKTFTHYGMSAPLTLLLALALVAGSLFVRRQLTEATPMLDVRLFKNPVFSGAVTVNLLSIFSQAGFLYFVSQHLQLVSGLSPMTAGMYLLPGLILTIASGLAVVPLVRHLRPGYTVALGLLCNAAAFALVAYAGPAGWDLGLVIAFGILGIGVGAAETISNDLILGAVPAHKAGAASAISETAYETGSVLGTAVLGSILNAAYRSHIAIPDSLTAAQAATARETLGGATHLADGLDPSTAALLMESAHSAFDSGVLITSIIGVVFMLIAATIAWRSLRTATA</sequence>
<evidence type="ECO:0000313" key="10">
    <source>
        <dbReference type="Proteomes" id="UP000245283"/>
    </source>
</evidence>
<evidence type="ECO:0000256" key="4">
    <source>
        <dbReference type="ARBA" id="ARBA00022692"/>
    </source>
</evidence>
<evidence type="ECO:0000256" key="6">
    <source>
        <dbReference type="ARBA" id="ARBA00023136"/>
    </source>
</evidence>
<protein>
    <submittedName>
        <fullName evidence="9">MFS transporter</fullName>
    </submittedName>
</protein>
<dbReference type="GO" id="GO:0005886">
    <property type="term" value="C:plasma membrane"/>
    <property type="evidence" value="ECO:0007669"/>
    <property type="project" value="UniProtKB-SubCell"/>
</dbReference>
<dbReference type="OrthoDB" id="9781469at2"/>
<evidence type="ECO:0000256" key="2">
    <source>
        <dbReference type="ARBA" id="ARBA00022448"/>
    </source>
</evidence>
<feature type="transmembrane region" description="Helical" evidence="7">
    <location>
        <begin position="318"/>
        <end position="337"/>
    </location>
</feature>
<proteinExistence type="predicted"/>
<feature type="transmembrane region" description="Helical" evidence="7">
    <location>
        <begin position="278"/>
        <end position="298"/>
    </location>
</feature>
<feature type="transmembrane region" description="Helical" evidence="7">
    <location>
        <begin position="212"/>
        <end position="231"/>
    </location>
</feature>
<dbReference type="PROSITE" id="PS50850">
    <property type="entry name" value="MFS"/>
    <property type="match status" value="1"/>
</dbReference>
<dbReference type="PANTHER" id="PTHR42718:SF47">
    <property type="entry name" value="METHYL VIOLOGEN RESISTANCE PROTEIN SMVA"/>
    <property type="match status" value="1"/>
</dbReference>
<comment type="caution">
    <text evidence="9">The sequence shown here is derived from an EMBL/GenBank/DDBJ whole genome shotgun (WGS) entry which is preliminary data.</text>
</comment>
<evidence type="ECO:0000313" key="9">
    <source>
        <dbReference type="EMBL" id="PWF25890.1"/>
    </source>
</evidence>
<dbReference type="GO" id="GO:0022857">
    <property type="term" value="F:transmembrane transporter activity"/>
    <property type="evidence" value="ECO:0007669"/>
    <property type="project" value="InterPro"/>
</dbReference>
<reference evidence="10" key="1">
    <citation type="submission" date="2018-05" db="EMBL/GenBank/DDBJ databases">
        <authorList>
            <person name="Li Y."/>
        </authorList>
    </citation>
    <scope>NUCLEOTIDE SEQUENCE [LARGE SCALE GENOMIC DNA]</scope>
    <source>
        <strain evidence="10">sk1b4</strain>
    </source>
</reference>
<comment type="subcellular location">
    <subcellularLocation>
        <location evidence="1">Cell membrane</location>
        <topology evidence="1">Multi-pass membrane protein</topology>
    </subcellularLocation>
</comment>
<evidence type="ECO:0000256" key="5">
    <source>
        <dbReference type="ARBA" id="ARBA00022989"/>
    </source>
</evidence>
<keyword evidence="6 7" id="KW-0472">Membrane</keyword>
<dbReference type="InterPro" id="IPR036259">
    <property type="entry name" value="MFS_trans_sf"/>
</dbReference>
<feature type="transmembrane region" description="Helical" evidence="7">
    <location>
        <begin position="24"/>
        <end position="55"/>
    </location>
</feature>
<dbReference type="PANTHER" id="PTHR42718">
    <property type="entry name" value="MAJOR FACILITATOR SUPERFAMILY MULTIDRUG TRANSPORTER MFSC"/>
    <property type="match status" value="1"/>
</dbReference>
<organism evidence="9 10">
    <name type="scientific">Ancrocorticia populi</name>
    <dbReference type="NCBI Taxonomy" id="2175228"/>
    <lineage>
        <taxon>Bacteria</taxon>
        <taxon>Bacillati</taxon>
        <taxon>Actinomycetota</taxon>
        <taxon>Actinomycetes</taxon>
        <taxon>Actinomycetales</taxon>
        <taxon>Actinomycetaceae</taxon>
        <taxon>Ancrocorticia</taxon>
    </lineage>
</organism>
<feature type="transmembrane region" description="Helical" evidence="7">
    <location>
        <begin position="344"/>
        <end position="364"/>
    </location>
</feature>
<keyword evidence="2" id="KW-0813">Transport</keyword>
<dbReference type="Pfam" id="PF07690">
    <property type="entry name" value="MFS_1"/>
    <property type="match status" value="1"/>
</dbReference>
<keyword evidence="4 7" id="KW-0812">Transmembrane</keyword>
<dbReference type="SUPFAM" id="SSF103473">
    <property type="entry name" value="MFS general substrate transporter"/>
    <property type="match status" value="1"/>
</dbReference>
<dbReference type="Gene3D" id="1.20.1250.20">
    <property type="entry name" value="MFS general substrate transporter like domains"/>
    <property type="match status" value="1"/>
</dbReference>
<feature type="transmembrane region" description="Helical" evidence="7">
    <location>
        <begin position="150"/>
        <end position="172"/>
    </location>
</feature>
<keyword evidence="5 7" id="KW-1133">Transmembrane helix</keyword>
<evidence type="ECO:0000259" key="8">
    <source>
        <dbReference type="PROSITE" id="PS50850"/>
    </source>
</evidence>
<keyword evidence="3" id="KW-1003">Cell membrane</keyword>
<feature type="transmembrane region" description="Helical" evidence="7">
    <location>
        <begin position="61"/>
        <end position="80"/>
    </location>
</feature>
<dbReference type="CDD" id="cd17321">
    <property type="entry name" value="MFS_MMR_MDR_like"/>
    <property type="match status" value="1"/>
</dbReference>
<feature type="domain" description="Major facilitator superfamily (MFS) profile" evidence="8">
    <location>
        <begin position="26"/>
        <end position="507"/>
    </location>
</feature>
<accession>A0A2V1K478</accession>
<name>A0A2V1K478_9ACTO</name>
<dbReference type="InterPro" id="IPR011701">
    <property type="entry name" value="MFS"/>
</dbReference>
<dbReference type="Proteomes" id="UP000245283">
    <property type="component" value="Unassembled WGS sequence"/>
</dbReference>
<feature type="transmembrane region" description="Helical" evidence="7">
    <location>
        <begin position="117"/>
        <end position="138"/>
    </location>
</feature>
<gene>
    <name evidence="9" type="ORF">DD236_07185</name>
</gene>
<dbReference type="InterPro" id="IPR020846">
    <property type="entry name" value="MFS_dom"/>
</dbReference>
<feature type="transmembrane region" description="Helical" evidence="7">
    <location>
        <begin position="178"/>
        <end position="200"/>
    </location>
</feature>
<keyword evidence="10" id="KW-1185">Reference proteome</keyword>
<feature type="transmembrane region" description="Helical" evidence="7">
    <location>
        <begin position="484"/>
        <end position="504"/>
    </location>
</feature>
<dbReference type="RefSeq" id="WP_109093719.1">
    <property type="nucleotide sequence ID" value="NZ_CAMELQ010000002.1"/>
</dbReference>
<feature type="transmembrane region" description="Helical" evidence="7">
    <location>
        <begin position="92"/>
        <end position="111"/>
    </location>
</feature>
<feature type="transmembrane region" description="Helical" evidence="7">
    <location>
        <begin position="237"/>
        <end position="258"/>
    </location>
</feature>
<dbReference type="AlphaFoldDB" id="A0A2V1K478"/>
<evidence type="ECO:0000256" key="3">
    <source>
        <dbReference type="ARBA" id="ARBA00022475"/>
    </source>
</evidence>
<dbReference type="Gene3D" id="1.20.1720.10">
    <property type="entry name" value="Multidrug resistance protein D"/>
    <property type="match status" value="1"/>
</dbReference>
<evidence type="ECO:0000256" key="7">
    <source>
        <dbReference type="SAM" id="Phobius"/>
    </source>
</evidence>
<evidence type="ECO:0000256" key="1">
    <source>
        <dbReference type="ARBA" id="ARBA00004651"/>
    </source>
</evidence>
<dbReference type="EMBL" id="QETB01000004">
    <property type="protein sequence ID" value="PWF25890.1"/>
    <property type="molecule type" value="Genomic_DNA"/>
</dbReference>